<dbReference type="EMBL" id="UHDK01000001">
    <property type="protein sequence ID" value="SUM34664.1"/>
    <property type="molecule type" value="Genomic_DNA"/>
</dbReference>
<dbReference type="PROSITE" id="PS51257">
    <property type="entry name" value="PROKAR_LIPOPROTEIN"/>
    <property type="match status" value="1"/>
</dbReference>
<dbReference type="Proteomes" id="UP000255277">
    <property type="component" value="Unassembled WGS sequence"/>
</dbReference>
<proteinExistence type="predicted"/>
<protein>
    <submittedName>
        <fullName evidence="1">Uncharacterized protein</fullName>
    </submittedName>
</protein>
<evidence type="ECO:0000313" key="2">
    <source>
        <dbReference type="Proteomes" id="UP000255277"/>
    </source>
</evidence>
<gene>
    <name evidence="1" type="ORF">NCTC12195_04191</name>
</gene>
<name>A0A380FNB8_STAGA</name>
<accession>A0A380FNB8</accession>
<reference evidence="1 2" key="1">
    <citation type="submission" date="2018-06" db="EMBL/GenBank/DDBJ databases">
        <authorList>
            <consortium name="Pathogen Informatics"/>
            <person name="Doyle S."/>
        </authorList>
    </citation>
    <scope>NUCLEOTIDE SEQUENCE [LARGE SCALE GENOMIC DNA]</scope>
    <source>
        <strain evidence="1 2">NCTC12195</strain>
    </source>
</reference>
<sequence>MKKLLAGFLTLSLALAACSNGSDDGSKKG</sequence>
<evidence type="ECO:0000313" key="1">
    <source>
        <dbReference type="EMBL" id="SUM34664.1"/>
    </source>
</evidence>
<dbReference type="AlphaFoldDB" id="A0A380FNB8"/>
<organism evidence="1 2">
    <name type="scientific">Staphylococcus gallinarum</name>
    <dbReference type="NCBI Taxonomy" id="1293"/>
    <lineage>
        <taxon>Bacteria</taxon>
        <taxon>Bacillati</taxon>
        <taxon>Bacillota</taxon>
        <taxon>Bacilli</taxon>
        <taxon>Bacillales</taxon>
        <taxon>Staphylococcaceae</taxon>
        <taxon>Staphylococcus</taxon>
    </lineage>
</organism>